<organism evidence="1 2">
    <name type="scientific">Malonomonas rubra DSM 5091</name>
    <dbReference type="NCBI Taxonomy" id="1122189"/>
    <lineage>
        <taxon>Bacteria</taxon>
        <taxon>Pseudomonadati</taxon>
        <taxon>Thermodesulfobacteriota</taxon>
        <taxon>Desulfuromonadia</taxon>
        <taxon>Desulfuromonadales</taxon>
        <taxon>Geopsychrobacteraceae</taxon>
        <taxon>Malonomonas</taxon>
    </lineage>
</organism>
<evidence type="ECO:0000313" key="1">
    <source>
        <dbReference type="EMBL" id="SHI48083.1"/>
    </source>
</evidence>
<evidence type="ECO:0000313" key="2">
    <source>
        <dbReference type="Proteomes" id="UP000184171"/>
    </source>
</evidence>
<dbReference type="PANTHER" id="PTHR35271:SF1">
    <property type="entry name" value="ABC TRANSPORTER, SUBSTRATE-BINDING LIPOPROTEIN"/>
    <property type="match status" value="1"/>
</dbReference>
<dbReference type="RefSeq" id="WP_084091634.1">
    <property type="nucleotide sequence ID" value="NZ_FQZT01000001.1"/>
</dbReference>
<dbReference type="Gene3D" id="3.40.50.2300">
    <property type="match status" value="1"/>
</dbReference>
<sequence length="329" mass="36781">MIPATPTSLIALLSFFFFKLRYLCYRGKCVLLAFCLFLYIPCPSYAVGKTFVLYPELSGAYQNIFQSIIDGIRESGTSDVELYPLSEDYQLEKAKQTLYDSGSDGIISLGKKGHRVAKHLNTDLPLVAGALSLIPNGISGVSLTADPHVMFAKLKMLHPESKRVFVVYSERLNGWLIPSAKDAAEQNGLQLVTYPAADLREAMHHYRNLLEKSESGTDAIWLPLDRVTVNDDVILPLLLQSAWDKNLLLMSNKPGHAKRGVLFAMYPDNYGLGQQLAELLEQQKIHPERSIVLPLSQLNLAINLRTASHLGLTFNRNQRDQFTLTFPSQ</sequence>
<accession>A0A1M6BHX5</accession>
<protein>
    <submittedName>
        <fullName evidence="1">Putative ABC transport system substrate-binding protein</fullName>
    </submittedName>
</protein>
<gene>
    <name evidence="1" type="ORF">SAMN02745165_00180</name>
</gene>
<keyword evidence="2" id="KW-1185">Reference proteome</keyword>
<dbReference type="OrthoDB" id="6381346at2"/>
<dbReference type="InterPro" id="IPR007487">
    <property type="entry name" value="ABC_transpt-TYRBP-like"/>
</dbReference>
<dbReference type="Proteomes" id="UP000184171">
    <property type="component" value="Unassembled WGS sequence"/>
</dbReference>
<dbReference type="PANTHER" id="PTHR35271">
    <property type="entry name" value="ABC TRANSPORTER, SUBSTRATE-BINDING LIPOPROTEIN-RELATED"/>
    <property type="match status" value="1"/>
</dbReference>
<dbReference type="EMBL" id="FQZT01000001">
    <property type="protein sequence ID" value="SHI48083.1"/>
    <property type="molecule type" value="Genomic_DNA"/>
</dbReference>
<name>A0A1M6BHX5_MALRU</name>
<dbReference type="STRING" id="1122189.SAMN02745165_00180"/>
<reference evidence="1 2" key="1">
    <citation type="submission" date="2016-11" db="EMBL/GenBank/DDBJ databases">
        <authorList>
            <person name="Jaros S."/>
            <person name="Januszkiewicz K."/>
            <person name="Wedrychowicz H."/>
        </authorList>
    </citation>
    <scope>NUCLEOTIDE SEQUENCE [LARGE SCALE GENOMIC DNA]</scope>
    <source>
        <strain evidence="1 2">DSM 5091</strain>
    </source>
</reference>
<dbReference type="Pfam" id="PF04392">
    <property type="entry name" value="ABC_sub_bind"/>
    <property type="match status" value="1"/>
</dbReference>
<dbReference type="AlphaFoldDB" id="A0A1M6BHX5"/>
<proteinExistence type="predicted"/>